<dbReference type="PANTHER" id="PTHR11699">
    <property type="entry name" value="ALDEHYDE DEHYDROGENASE-RELATED"/>
    <property type="match status" value="1"/>
</dbReference>
<dbReference type="Gene3D" id="3.40.309.10">
    <property type="entry name" value="Aldehyde Dehydrogenase, Chain A, domain 2"/>
    <property type="match status" value="1"/>
</dbReference>
<sequence>MWTENLARGHRLAARISAGAVRVNTVSGLDPAAPGGGMRASGWGREMGEEALEAYTEVKATWIGLE</sequence>
<keyword evidence="1" id="KW-0560">Oxidoreductase</keyword>
<comment type="caution">
    <text evidence="3">The sequence shown here is derived from an EMBL/GenBank/DDBJ whole genome shotgun (WGS) entry which is preliminary data.</text>
</comment>
<name>A0A2N7RYJ4_9MICC</name>
<accession>A0A2N7RYJ4</accession>
<dbReference type="SUPFAM" id="SSF53720">
    <property type="entry name" value="ALDH-like"/>
    <property type="match status" value="1"/>
</dbReference>
<feature type="domain" description="Aldehyde dehydrogenase" evidence="2">
    <location>
        <begin position="2"/>
        <end position="60"/>
    </location>
</feature>
<organism evidence="3 4">
    <name type="scientific">Glutamicibacter arilaitensis</name>
    <dbReference type="NCBI Taxonomy" id="256701"/>
    <lineage>
        <taxon>Bacteria</taxon>
        <taxon>Bacillati</taxon>
        <taxon>Actinomycetota</taxon>
        <taxon>Actinomycetes</taxon>
        <taxon>Micrococcales</taxon>
        <taxon>Micrococcaceae</taxon>
        <taxon>Glutamicibacter</taxon>
    </lineage>
</organism>
<dbReference type="EMBL" id="PNQX01000003">
    <property type="protein sequence ID" value="PMQ18973.1"/>
    <property type="molecule type" value="Genomic_DNA"/>
</dbReference>
<dbReference type="GO" id="GO:0016620">
    <property type="term" value="F:oxidoreductase activity, acting on the aldehyde or oxo group of donors, NAD or NADP as acceptor"/>
    <property type="evidence" value="ECO:0007669"/>
    <property type="project" value="InterPro"/>
</dbReference>
<evidence type="ECO:0000313" key="3">
    <source>
        <dbReference type="EMBL" id="PMQ18973.1"/>
    </source>
</evidence>
<dbReference type="InterPro" id="IPR016163">
    <property type="entry name" value="Ald_DH_C"/>
</dbReference>
<protein>
    <recommendedName>
        <fullName evidence="2">Aldehyde dehydrogenase domain-containing protein</fullName>
    </recommendedName>
</protein>
<dbReference type="InterPro" id="IPR015590">
    <property type="entry name" value="Aldehyde_DH_dom"/>
</dbReference>
<gene>
    <name evidence="3" type="ORF">CIK84_16595</name>
</gene>
<evidence type="ECO:0000259" key="2">
    <source>
        <dbReference type="Pfam" id="PF00171"/>
    </source>
</evidence>
<reference evidence="3 4" key="1">
    <citation type="journal article" date="2017" name="Elife">
        <title>Extensive horizontal gene transfer in cheese-associated bacteria.</title>
        <authorList>
            <person name="Bonham K.S."/>
            <person name="Wolfe B.E."/>
            <person name="Dutton R.J."/>
        </authorList>
    </citation>
    <scope>NUCLEOTIDE SEQUENCE [LARGE SCALE GENOMIC DNA]</scope>
    <source>
        <strain evidence="3 4">JB182</strain>
    </source>
</reference>
<dbReference type="InterPro" id="IPR016161">
    <property type="entry name" value="Ald_DH/histidinol_DH"/>
</dbReference>
<dbReference type="Gene3D" id="3.40.605.10">
    <property type="entry name" value="Aldehyde Dehydrogenase, Chain A, domain 1"/>
    <property type="match status" value="1"/>
</dbReference>
<proteinExistence type="predicted"/>
<dbReference type="InterPro" id="IPR016162">
    <property type="entry name" value="Ald_DH_N"/>
</dbReference>
<evidence type="ECO:0000313" key="4">
    <source>
        <dbReference type="Proteomes" id="UP000235739"/>
    </source>
</evidence>
<dbReference type="Pfam" id="PF00171">
    <property type="entry name" value="Aldedh"/>
    <property type="match status" value="1"/>
</dbReference>
<evidence type="ECO:0000256" key="1">
    <source>
        <dbReference type="ARBA" id="ARBA00023002"/>
    </source>
</evidence>
<dbReference type="Proteomes" id="UP000235739">
    <property type="component" value="Unassembled WGS sequence"/>
</dbReference>
<dbReference type="AlphaFoldDB" id="A0A2N7RYJ4"/>